<dbReference type="InterPro" id="IPR037004">
    <property type="entry name" value="Exonuc_VII_ssu_sf"/>
</dbReference>
<dbReference type="PANTHER" id="PTHR34137:SF1">
    <property type="entry name" value="EXODEOXYRIBONUCLEASE 7 SMALL SUBUNIT"/>
    <property type="match status" value="1"/>
</dbReference>
<dbReference type="InterPro" id="IPR003761">
    <property type="entry name" value="Exonuc_VII_S"/>
</dbReference>
<evidence type="ECO:0000256" key="4">
    <source>
        <dbReference type="ARBA" id="ARBA00022801"/>
    </source>
</evidence>
<evidence type="ECO:0000256" key="6">
    <source>
        <dbReference type="HAMAP-Rule" id="MF_00337"/>
    </source>
</evidence>
<comment type="function">
    <text evidence="6">Bidirectionally degrades single-stranded DNA into large acid-insoluble oligonucleotides, which are then degraded further into small acid-soluble oligonucleotides.</text>
</comment>
<dbReference type="Gene3D" id="1.10.287.1040">
    <property type="entry name" value="Exonuclease VII, small subunit"/>
    <property type="match status" value="1"/>
</dbReference>
<name>A0A0K6I6B2_9BURK</name>
<keyword evidence="5 6" id="KW-0269">Exonuclease</keyword>
<organism evidence="7 8">
    <name type="scientific">Thiomonas bhubaneswarensis</name>
    <dbReference type="NCBI Taxonomy" id="339866"/>
    <lineage>
        <taxon>Bacteria</taxon>
        <taxon>Pseudomonadati</taxon>
        <taxon>Pseudomonadota</taxon>
        <taxon>Betaproteobacteria</taxon>
        <taxon>Burkholderiales</taxon>
        <taxon>Thiomonas</taxon>
    </lineage>
</organism>
<evidence type="ECO:0000256" key="5">
    <source>
        <dbReference type="ARBA" id="ARBA00022839"/>
    </source>
</evidence>
<comment type="subunit">
    <text evidence="6">Heterooligomer composed of large and small subunits.</text>
</comment>
<dbReference type="SUPFAM" id="SSF116842">
    <property type="entry name" value="XseB-like"/>
    <property type="match status" value="1"/>
</dbReference>
<keyword evidence="8" id="KW-1185">Reference proteome</keyword>
<dbReference type="PIRSF" id="PIRSF006488">
    <property type="entry name" value="Exonuc_VII_S"/>
    <property type="match status" value="1"/>
</dbReference>
<keyword evidence="2 6" id="KW-0963">Cytoplasm</keyword>
<dbReference type="GO" id="GO:0006308">
    <property type="term" value="P:DNA catabolic process"/>
    <property type="evidence" value="ECO:0007669"/>
    <property type="project" value="UniProtKB-UniRule"/>
</dbReference>
<evidence type="ECO:0000313" key="8">
    <source>
        <dbReference type="Proteomes" id="UP000183649"/>
    </source>
</evidence>
<dbReference type="NCBIfam" id="NF002141">
    <property type="entry name" value="PRK00977.1-5"/>
    <property type="match status" value="1"/>
</dbReference>
<dbReference type="EMBL" id="CYHF01000008">
    <property type="protein sequence ID" value="CUA98852.1"/>
    <property type="molecule type" value="Genomic_DNA"/>
</dbReference>
<sequence>MPAAKSARHTDAAPASYEQALVELEQIVQAMEGGQLSLDDTLAAYKRGNLLLQYCRDKLQAVEQQVQVLDGEQLQPLRTEPDEEDDRV</sequence>
<keyword evidence="4 6" id="KW-0378">Hydrolase</keyword>
<accession>A0A0K6I6B2</accession>
<dbReference type="Proteomes" id="UP000183649">
    <property type="component" value="Unassembled WGS sequence"/>
</dbReference>
<dbReference type="AlphaFoldDB" id="A0A0K6I6B2"/>
<dbReference type="PANTHER" id="PTHR34137">
    <property type="entry name" value="EXODEOXYRIBONUCLEASE 7 SMALL SUBUNIT"/>
    <property type="match status" value="1"/>
</dbReference>
<dbReference type="GO" id="GO:0009318">
    <property type="term" value="C:exodeoxyribonuclease VII complex"/>
    <property type="evidence" value="ECO:0007669"/>
    <property type="project" value="UniProtKB-UniRule"/>
</dbReference>
<dbReference type="NCBIfam" id="TIGR01280">
    <property type="entry name" value="xseB"/>
    <property type="match status" value="1"/>
</dbReference>
<dbReference type="STRING" id="339866.GCA_001418255_02284"/>
<dbReference type="OrthoDB" id="287668at2"/>
<comment type="catalytic activity">
    <reaction evidence="6">
        <text>Exonucleolytic cleavage in either 5'- to 3'- or 3'- to 5'-direction to yield nucleoside 5'-phosphates.</text>
        <dbReference type="EC" id="3.1.11.6"/>
    </reaction>
</comment>
<evidence type="ECO:0000256" key="3">
    <source>
        <dbReference type="ARBA" id="ARBA00022722"/>
    </source>
</evidence>
<evidence type="ECO:0000313" key="7">
    <source>
        <dbReference type="EMBL" id="CUA98852.1"/>
    </source>
</evidence>
<dbReference type="GO" id="GO:0008855">
    <property type="term" value="F:exodeoxyribonuclease VII activity"/>
    <property type="evidence" value="ECO:0007669"/>
    <property type="project" value="UniProtKB-UniRule"/>
</dbReference>
<protein>
    <recommendedName>
        <fullName evidence="6">Exodeoxyribonuclease 7 small subunit</fullName>
        <ecNumber evidence="6">3.1.11.6</ecNumber>
    </recommendedName>
    <alternativeName>
        <fullName evidence="6">Exodeoxyribonuclease VII small subunit</fullName>
        <shortName evidence="6">Exonuclease VII small subunit</shortName>
    </alternativeName>
</protein>
<proteinExistence type="inferred from homology"/>
<comment type="subcellular location">
    <subcellularLocation>
        <location evidence="6">Cytoplasm</location>
    </subcellularLocation>
</comment>
<comment type="similarity">
    <text evidence="1 6">Belongs to the XseB family.</text>
</comment>
<gene>
    <name evidence="6" type="primary">xseB</name>
    <name evidence="7" type="ORF">Ga0061069_10856</name>
</gene>
<dbReference type="EC" id="3.1.11.6" evidence="6"/>
<dbReference type="HAMAP" id="MF_00337">
    <property type="entry name" value="Exonuc_7_S"/>
    <property type="match status" value="1"/>
</dbReference>
<dbReference type="GO" id="GO:0005829">
    <property type="term" value="C:cytosol"/>
    <property type="evidence" value="ECO:0007669"/>
    <property type="project" value="TreeGrafter"/>
</dbReference>
<evidence type="ECO:0000256" key="1">
    <source>
        <dbReference type="ARBA" id="ARBA00009998"/>
    </source>
</evidence>
<keyword evidence="3 6" id="KW-0540">Nuclease</keyword>
<dbReference type="RefSeq" id="WP_055451148.1">
    <property type="nucleotide sequence ID" value="NZ_CYHF01000008.1"/>
</dbReference>
<dbReference type="Pfam" id="PF02609">
    <property type="entry name" value="Exonuc_VII_S"/>
    <property type="match status" value="1"/>
</dbReference>
<evidence type="ECO:0000256" key="2">
    <source>
        <dbReference type="ARBA" id="ARBA00022490"/>
    </source>
</evidence>
<reference evidence="8" key="1">
    <citation type="submission" date="2015-08" db="EMBL/GenBank/DDBJ databases">
        <authorList>
            <person name="Varghese N."/>
        </authorList>
    </citation>
    <scope>NUCLEOTIDE SEQUENCE [LARGE SCALE GENOMIC DNA]</scope>
    <source>
        <strain evidence="8">DSM 18181</strain>
    </source>
</reference>